<dbReference type="EMBL" id="JAGKQM010000014">
    <property type="protein sequence ID" value="KAH0884647.1"/>
    <property type="molecule type" value="Genomic_DNA"/>
</dbReference>
<sequence>IQIKDEKSTDYSENEKETEEEEEDDDESSSFAYRSWTNNHCRPKLSRQKQSKLRQVRVLRMVKEQPSPDFDEAQESRIAQYSLGVWPFDSKLLDRSIHVYTHYADKLLHPYVHWGDKSLEEA</sequence>
<evidence type="ECO:0000256" key="1">
    <source>
        <dbReference type="SAM" id="MobiDB-lite"/>
    </source>
</evidence>
<reference evidence="3 4" key="1">
    <citation type="submission" date="2021-05" db="EMBL/GenBank/DDBJ databases">
        <title>Genome Assembly of Synthetic Allotetraploid Brassica napus Reveals Homoeologous Exchanges between Subgenomes.</title>
        <authorList>
            <person name="Davis J.T."/>
        </authorList>
    </citation>
    <scope>NUCLEOTIDE SEQUENCE [LARGE SCALE GENOMIC DNA]</scope>
    <source>
        <strain evidence="4">cv. Da-Ae</strain>
        <tissue evidence="3">Seedling</tissue>
    </source>
</reference>
<evidence type="ECO:0000313" key="4">
    <source>
        <dbReference type="Proteomes" id="UP000824890"/>
    </source>
</evidence>
<protein>
    <submittedName>
        <fullName evidence="3">Uncharacterized protein</fullName>
    </submittedName>
</protein>
<evidence type="ECO:0000313" key="3">
    <source>
        <dbReference type="EMBL" id="KAH0884650.1"/>
    </source>
</evidence>
<name>A0ABQ7ZXM4_BRANA</name>
<evidence type="ECO:0000313" key="2">
    <source>
        <dbReference type="EMBL" id="KAH0884647.1"/>
    </source>
</evidence>
<accession>A0ABQ7ZXM4</accession>
<gene>
    <name evidence="2" type="ORF">HID58_060743</name>
    <name evidence="3" type="ORF">HID58_060746</name>
</gene>
<feature type="region of interest" description="Disordered" evidence="1">
    <location>
        <begin position="1"/>
        <end position="33"/>
    </location>
</feature>
<keyword evidence="4" id="KW-1185">Reference proteome</keyword>
<dbReference type="Proteomes" id="UP000824890">
    <property type="component" value="Unassembled WGS sequence"/>
</dbReference>
<feature type="non-terminal residue" evidence="3">
    <location>
        <position position="1"/>
    </location>
</feature>
<feature type="compositionally biased region" description="Acidic residues" evidence="1">
    <location>
        <begin position="16"/>
        <end position="28"/>
    </location>
</feature>
<feature type="compositionally biased region" description="Basic and acidic residues" evidence="1">
    <location>
        <begin position="1"/>
        <end position="15"/>
    </location>
</feature>
<organism evidence="3 4">
    <name type="scientific">Brassica napus</name>
    <name type="common">Rape</name>
    <dbReference type="NCBI Taxonomy" id="3708"/>
    <lineage>
        <taxon>Eukaryota</taxon>
        <taxon>Viridiplantae</taxon>
        <taxon>Streptophyta</taxon>
        <taxon>Embryophyta</taxon>
        <taxon>Tracheophyta</taxon>
        <taxon>Spermatophyta</taxon>
        <taxon>Magnoliopsida</taxon>
        <taxon>eudicotyledons</taxon>
        <taxon>Gunneridae</taxon>
        <taxon>Pentapetalae</taxon>
        <taxon>rosids</taxon>
        <taxon>malvids</taxon>
        <taxon>Brassicales</taxon>
        <taxon>Brassicaceae</taxon>
        <taxon>Brassiceae</taxon>
        <taxon>Brassica</taxon>
    </lineage>
</organism>
<comment type="caution">
    <text evidence="3">The sequence shown here is derived from an EMBL/GenBank/DDBJ whole genome shotgun (WGS) entry which is preliminary data.</text>
</comment>
<proteinExistence type="predicted"/>
<dbReference type="EMBL" id="JAGKQM010000014">
    <property type="protein sequence ID" value="KAH0884650.1"/>
    <property type="molecule type" value="Genomic_DNA"/>
</dbReference>